<dbReference type="AlphaFoldDB" id="A0A2G8LH32"/>
<dbReference type="InterPro" id="IPR048570">
    <property type="entry name" value="PSMD1_RPN2_N"/>
</dbReference>
<feature type="domain" description="26S proteasome non-ATPase regulatory subunit 1/RPN2 N-terminal" evidence="3">
    <location>
        <begin position="4"/>
        <end position="254"/>
    </location>
</feature>
<dbReference type="PANTHER" id="PTHR10943">
    <property type="entry name" value="26S PROTEASOME NON-ATPASE REGULATORY SUBUNIT"/>
    <property type="match status" value="1"/>
</dbReference>
<name>A0A2G8LH32_STIJA</name>
<proteinExistence type="predicted"/>
<dbReference type="EMBL" id="MRZV01000080">
    <property type="protein sequence ID" value="PIK59554.1"/>
    <property type="molecule type" value="Genomic_DNA"/>
</dbReference>
<feature type="compositionally biased region" description="Basic and acidic residues" evidence="2">
    <location>
        <begin position="264"/>
        <end position="292"/>
    </location>
</feature>
<evidence type="ECO:0000256" key="1">
    <source>
        <dbReference type="ARBA" id="ARBA00022737"/>
    </source>
</evidence>
<accession>A0A2G8LH32</accession>
<protein>
    <submittedName>
        <fullName evidence="4">26S proteasome non-ATPase regulatory subunit 1</fullName>
    </submittedName>
</protein>
<gene>
    <name evidence="4" type="ORF">BSL78_03540</name>
</gene>
<organism evidence="4 5">
    <name type="scientific">Stichopus japonicus</name>
    <name type="common">Sea cucumber</name>
    <dbReference type="NCBI Taxonomy" id="307972"/>
    <lineage>
        <taxon>Eukaryota</taxon>
        <taxon>Metazoa</taxon>
        <taxon>Echinodermata</taxon>
        <taxon>Eleutherozoa</taxon>
        <taxon>Echinozoa</taxon>
        <taxon>Holothuroidea</taxon>
        <taxon>Aspidochirotacea</taxon>
        <taxon>Aspidochirotida</taxon>
        <taxon>Stichopodidae</taxon>
        <taxon>Apostichopus</taxon>
    </lineage>
</organism>
<sequence length="459" mass="51685">MKITSAGGVISMLDEPDIQLKAYALEKLNVLVDDFWAEIADTVEKIEMMYEDEKFEQREIAALVASKVYYHLGAFEESVAYALGAGSLFDVNSKSEYVSTIIAKCIDQYTKLKVHNYEHQDEPKEIDPRLEAVVNRMFKRCFDDKKFKQAVGIALETRRLDVFKELSSSLLTFLLCFHTVLGVLVDLYMNLAVPDYINICQCLIFRDDPQAVADILDKLIKEGGEPALMAFQIGFDLYESATQKFLARIQGSLKPVGAEAETPTETKTEDQEESETKAETPSEDKDGEETKPEPSTVVELKPEEKEYNARLEKLNQILSGNSTISLHLQFLIRSNKADMLILKNTKEAVRNSVCHNATVIANSFMHCGTTCDSFLRENLEWLGRATNWAKFTATASLGVIHRGHEKEALSLMSTYLQRIPPEQAQSTPGRRSLRPRTDPRQPRRQNGGLPAEGTERSIV</sequence>
<dbReference type="Pfam" id="PF01851">
    <property type="entry name" value="PC_rep"/>
    <property type="match status" value="1"/>
</dbReference>
<dbReference type="GO" id="GO:0043161">
    <property type="term" value="P:proteasome-mediated ubiquitin-dependent protein catabolic process"/>
    <property type="evidence" value="ECO:0007669"/>
    <property type="project" value="TreeGrafter"/>
</dbReference>
<reference evidence="4 5" key="1">
    <citation type="journal article" date="2017" name="PLoS Biol.">
        <title>The sea cucumber genome provides insights into morphological evolution and visceral regeneration.</title>
        <authorList>
            <person name="Zhang X."/>
            <person name="Sun L."/>
            <person name="Yuan J."/>
            <person name="Sun Y."/>
            <person name="Gao Y."/>
            <person name="Zhang L."/>
            <person name="Li S."/>
            <person name="Dai H."/>
            <person name="Hamel J.F."/>
            <person name="Liu C."/>
            <person name="Yu Y."/>
            <person name="Liu S."/>
            <person name="Lin W."/>
            <person name="Guo K."/>
            <person name="Jin S."/>
            <person name="Xu P."/>
            <person name="Storey K.B."/>
            <person name="Huan P."/>
            <person name="Zhang T."/>
            <person name="Zhou Y."/>
            <person name="Zhang J."/>
            <person name="Lin C."/>
            <person name="Li X."/>
            <person name="Xing L."/>
            <person name="Huo D."/>
            <person name="Sun M."/>
            <person name="Wang L."/>
            <person name="Mercier A."/>
            <person name="Li F."/>
            <person name="Yang H."/>
            <person name="Xiang J."/>
        </authorList>
    </citation>
    <scope>NUCLEOTIDE SEQUENCE [LARGE SCALE GENOMIC DNA]</scope>
    <source>
        <strain evidence="4">Shaxun</strain>
        <tissue evidence="4">Muscle</tissue>
    </source>
</reference>
<evidence type="ECO:0000259" key="3">
    <source>
        <dbReference type="Pfam" id="PF21505"/>
    </source>
</evidence>
<dbReference type="Pfam" id="PF21505">
    <property type="entry name" value="RPN2_N"/>
    <property type="match status" value="1"/>
</dbReference>
<evidence type="ECO:0000313" key="4">
    <source>
        <dbReference type="EMBL" id="PIK59554.1"/>
    </source>
</evidence>
<dbReference type="GO" id="GO:0008540">
    <property type="term" value="C:proteasome regulatory particle, base subcomplex"/>
    <property type="evidence" value="ECO:0007669"/>
    <property type="project" value="TreeGrafter"/>
</dbReference>
<feature type="region of interest" description="Disordered" evidence="2">
    <location>
        <begin position="256"/>
        <end position="304"/>
    </location>
</feature>
<feature type="region of interest" description="Disordered" evidence="2">
    <location>
        <begin position="420"/>
        <end position="459"/>
    </location>
</feature>
<keyword evidence="5" id="KW-1185">Reference proteome</keyword>
<dbReference type="Proteomes" id="UP000230750">
    <property type="component" value="Unassembled WGS sequence"/>
</dbReference>
<evidence type="ECO:0000256" key="2">
    <source>
        <dbReference type="SAM" id="MobiDB-lite"/>
    </source>
</evidence>
<dbReference type="Gene3D" id="1.25.10.10">
    <property type="entry name" value="Leucine-rich Repeat Variant"/>
    <property type="match status" value="1"/>
</dbReference>
<dbReference type="OrthoDB" id="261572at2759"/>
<keyword evidence="4" id="KW-0647">Proteasome</keyword>
<dbReference type="STRING" id="307972.A0A2G8LH32"/>
<keyword evidence="1" id="KW-0677">Repeat</keyword>
<dbReference type="InterPro" id="IPR002015">
    <property type="entry name" value="Proteasome/cyclosome_rpt"/>
</dbReference>
<dbReference type="PANTHER" id="PTHR10943:SF2">
    <property type="entry name" value="26S PROTEASOME NON-ATPASE REGULATORY SUBUNIT 1"/>
    <property type="match status" value="1"/>
</dbReference>
<dbReference type="GO" id="GO:0005634">
    <property type="term" value="C:nucleus"/>
    <property type="evidence" value="ECO:0007669"/>
    <property type="project" value="TreeGrafter"/>
</dbReference>
<evidence type="ECO:0000313" key="5">
    <source>
        <dbReference type="Proteomes" id="UP000230750"/>
    </source>
</evidence>
<comment type="caution">
    <text evidence="4">The sequence shown here is derived from an EMBL/GenBank/DDBJ whole genome shotgun (WGS) entry which is preliminary data.</text>
</comment>
<dbReference type="InterPro" id="IPR011989">
    <property type="entry name" value="ARM-like"/>
</dbReference>
<dbReference type="GO" id="GO:0034515">
    <property type="term" value="C:proteasome storage granule"/>
    <property type="evidence" value="ECO:0007669"/>
    <property type="project" value="TreeGrafter"/>
</dbReference>